<feature type="transmembrane region" description="Helical" evidence="1">
    <location>
        <begin position="49"/>
        <end position="68"/>
    </location>
</feature>
<keyword evidence="3" id="KW-1185">Reference proteome</keyword>
<proteinExistence type="predicted"/>
<feature type="transmembrane region" description="Helical" evidence="1">
    <location>
        <begin position="80"/>
        <end position="99"/>
    </location>
</feature>
<feature type="transmembrane region" description="Helical" evidence="1">
    <location>
        <begin position="143"/>
        <end position="167"/>
    </location>
</feature>
<dbReference type="PANTHER" id="PTHR43596:SF1">
    <property type="entry name" value="ADP,ATP CARRIER PROTEIN"/>
    <property type="match status" value="1"/>
</dbReference>
<organism evidence="2 3">
    <name type="scientific">Uabimicrobium amorphum</name>
    <dbReference type="NCBI Taxonomy" id="2596890"/>
    <lineage>
        <taxon>Bacteria</taxon>
        <taxon>Pseudomonadati</taxon>
        <taxon>Planctomycetota</taxon>
        <taxon>Candidatus Uabimicrobiia</taxon>
        <taxon>Candidatus Uabimicrobiales</taxon>
        <taxon>Candidatus Uabimicrobiaceae</taxon>
        <taxon>Candidatus Uabimicrobium</taxon>
    </lineage>
</organism>
<name>A0A5S9F4A7_UABAM</name>
<dbReference type="Gene3D" id="1.20.1250.20">
    <property type="entry name" value="MFS general substrate transporter like domains"/>
    <property type="match status" value="1"/>
</dbReference>
<dbReference type="KEGG" id="uam:UABAM_03294"/>
<dbReference type="RefSeq" id="WP_151969060.1">
    <property type="nucleotide sequence ID" value="NZ_AP019860.1"/>
</dbReference>
<accession>A0A5S9F4A7</accession>
<dbReference type="OrthoDB" id="199378at2"/>
<gene>
    <name evidence="2" type="ORF">UABAM_03294</name>
</gene>
<evidence type="ECO:0000313" key="2">
    <source>
        <dbReference type="EMBL" id="BBM84933.1"/>
    </source>
</evidence>
<feature type="transmembrane region" description="Helical" evidence="1">
    <location>
        <begin position="12"/>
        <end position="29"/>
    </location>
</feature>
<dbReference type="PANTHER" id="PTHR43596">
    <property type="entry name" value="ADP,ATP CARRIER PROTEIN"/>
    <property type="match status" value="1"/>
</dbReference>
<dbReference type="Proteomes" id="UP000326354">
    <property type="component" value="Chromosome"/>
</dbReference>
<dbReference type="InterPro" id="IPR036259">
    <property type="entry name" value="MFS_trans_sf"/>
</dbReference>
<evidence type="ECO:0000256" key="1">
    <source>
        <dbReference type="SAM" id="Phobius"/>
    </source>
</evidence>
<dbReference type="EMBL" id="AP019860">
    <property type="protein sequence ID" value="BBM84933.1"/>
    <property type="molecule type" value="Genomic_DNA"/>
</dbReference>
<reference evidence="2 3" key="1">
    <citation type="submission" date="2019-08" db="EMBL/GenBank/DDBJ databases">
        <title>Complete genome sequence of Candidatus Uab amorphum.</title>
        <authorList>
            <person name="Shiratori T."/>
            <person name="Suzuki S."/>
            <person name="Kakizawa Y."/>
            <person name="Ishida K."/>
        </authorList>
    </citation>
    <scope>NUCLEOTIDE SEQUENCE [LARGE SCALE GENOMIC DNA]</scope>
    <source>
        <strain evidence="2 3">SRT547</strain>
    </source>
</reference>
<keyword evidence="1" id="KW-1133">Transmembrane helix</keyword>
<dbReference type="SUPFAM" id="SSF103473">
    <property type="entry name" value="MFS general substrate transporter"/>
    <property type="match status" value="1"/>
</dbReference>
<feature type="transmembrane region" description="Helical" evidence="1">
    <location>
        <begin position="173"/>
        <end position="194"/>
    </location>
</feature>
<sequence>MSETSTRNLWRTFIASLSFFFLIGSYYVLKPTRKPLLFTYVGKEYLHHFYNISVVVTLFAVIGYNRLVNRFSRKQLLRTLYAIVIGAFLCFALLMNSLGNQPAYDATMTTIYFFFVSLYVLFVTALFWSISHDLHKNQEAKKFYPYIFLGGQLGVIGGSKFTSTFIVGNNYELLLLIAAGGLGLTWLLIELFYIPASADDNAKPTPTGALEDFQLFLKNRYVFLLVLLWCWPLSPVQFLTNSLVG</sequence>
<protein>
    <submittedName>
        <fullName evidence="2">MFS transporter</fullName>
    </submittedName>
</protein>
<keyword evidence="1" id="KW-0812">Transmembrane</keyword>
<dbReference type="AlphaFoldDB" id="A0A5S9F4A7"/>
<evidence type="ECO:0000313" key="3">
    <source>
        <dbReference type="Proteomes" id="UP000326354"/>
    </source>
</evidence>
<feature type="transmembrane region" description="Helical" evidence="1">
    <location>
        <begin position="221"/>
        <end position="240"/>
    </location>
</feature>
<keyword evidence="1" id="KW-0472">Membrane</keyword>
<feature type="transmembrane region" description="Helical" evidence="1">
    <location>
        <begin position="111"/>
        <end position="131"/>
    </location>
</feature>